<dbReference type="Pfam" id="PF05170">
    <property type="entry name" value="AsmA"/>
    <property type="match status" value="1"/>
</dbReference>
<proteinExistence type="predicted"/>
<accession>A0A3D6BS61</accession>
<dbReference type="Proteomes" id="UP000263268">
    <property type="component" value="Unassembled WGS sequence"/>
</dbReference>
<name>A0A3D6BS61_9FLAO</name>
<feature type="domain" description="AsmA" evidence="1">
    <location>
        <begin position="1"/>
        <end position="126"/>
    </location>
</feature>
<comment type="caution">
    <text evidence="2">The sequence shown here is derived from an EMBL/GenBank/DDBJ whole genome shotgun (WGS) entry which is preliminary data.</text>
</comment>
<evidence type="ECO:0000313" key="3">
    <source>
        <dbReference type="Proteomes" id="UP000263268"/>
    </source>
</evidence>
<organism evidence="2 3">
    <name type="scientific">Xanthomarina gelatinilytica</name>
    <dbReference type="NCBI Taxonomy" id="1137281"/>
    <lineage>
        <taxon>Bacteria</taxon>
        <taxon>Pseudomonadati</taxon>
        <taxon>Bacteroidota</taxon>
        <taxon>Flavobacteriia</taxon>
        <taxon>Flavobacteriales</taxon>
        <taxon>Flavobacteriaceae</taxon>
        <taxon>Xanthomarina</taxon>
    </lineage>
</organism>
<sequence length="128" mass="14440">MKKVFKIIGITLLTILLLLIAVPFVFQSKIKEIVKRTINENLNAHVEFSDVNLSFIRSFPQAQVSVSDLLITNFEPFKDETLASAKSISLDMSIKELFKKANEGPIVVNEIYLDEALITLKTNKRGET</sequence>
<dbReference type="EMBL" id="DPRK01000143">
    <property type="protein sequence ID" value="HCY81754.1"/>
    <property type="molecule type" value="Genomic_DNA"/>
</dbReference>
<feature type="non-terminal residue" evidence="2">
    <location>
        <position position="128"/>
    </location>
</feature>
<gene>
    <name evidence="2" type="ORF">DHV22_09215</name>
</gene>
<dbReference type="InterPro" id="IPR007844">
    <property type="entry name" value="AsmA"/>
</dbReference>
<evidence type="ECO:0000259" key="1">
    <source>
        <dbReference type="Pfam" id="PF05170"/>
    </source>
</evidence>
<evidence type="ECO:0000313" key="2">
    <source>
        <dbReference type="EMBL" id="HCY81754.1"/>
    </source>
</evidence>
<protein>
    <submittedName>
        <fullName evidence="2">AsmA family protein</fullName>
    </submittedName>
</protein>
<dbReference type="AlphaFoldDB" id="A0A3D6BS61"/>
<reference evidence="2 3" key="1">
    <citation type="journal article" date="2018" name="Nat. Biotechnol.">
        <title>A standardized bacterial taxonomy based on genome phylogeny substantially revises the tree of life.</title>
        <authorList>
            <person name="Parks D.H."/>
            <person name="Chuvochina M."/>
            <person name="Waite D.W."/>
            <person name="Rinke C."/>
            <person name="Skarshewski A."/>
            <person name="Chaumeil P.A."/>
            <person name="Hugenholtz P."/>
        </authorList>
    </citation>
    <scope>NUCLEOTIDE SEQUENCE [LARGE SCALE GENOMIC DNA]</scope>
    <source>
        <strain evidence="2">UBA10227</strain>
    </source>
</reference>